<evidence type="ECO:0000313" key="2">
    <source>
        <dbReference type="EMBL" id="MBE9117721.1"/>
    </source>
</evidence>
<name>A0A8J7DYS4_9CYAN</name>
<keyword evidence="3" id="KW-1185">Reference proteome</keyword>
<protein>
    <submittedName>
        <fullName evidence="2">DUF3616 domain-containing protein</fullName>
    </submittedName>
</protein>
<accession>A0A8J7DYS4</accession>
<dbReference type="Proteomes" id="UP000654482">
    <property type="component" value="Unassembled WGS sequence"/>
</dbReference>
<dbReference type="AlphaFoldDB" id="A0A8J7DYS4"/>
<evidence type="ECO:0000259" key="1">
    <source>
        <dbReference type="Pfam" id="PF12275"/>
    </source>
</evidence>
<feature type="domain" description="DUF3616" evidence="1">
    <location>
        <begin position="24"/>
        <end position="351"/>
    </location>
</feature>
<organism evidence="2 3">
    <name type="scientific">Lusitaniella coriacea LEGE 07157</name>
    <dbReference type="NCBI Taxonomy" id="945747"/>
    <lineage>
        <taxon>Bacteria</taxon>
        <taxon>Bacillati</taxon>
        <taxon>Cyanobacteriota</taxon>
        <taxon>Cyanophyceae</taxon>
        <taxon>Spirulinales</taxon>
        <taxon>Lusitaniellaceae</taxon>
        <taxon>Lusitaniella</taxon>
    </lineage>
</organism>
<dbReference type="InterPro" id="IPR022060">
    <property type="entry name" value="DUF3616"/>
</dbReference>
<sequence>MSESFLLARALLQFDKKADDLLGDISAVARTPDGSLWVASDERLGIERLSSIEPLLFGNHQHYHIGDFIELFDDEIDIEGMDYSEGYLWLVGSHSTKRKKPKGKKEEKDLERLLEVKHERNRYLLARIPVVNGKLLKSYASSDRAEDRLTAACLEKTETENILMEALAKDPHFGKIIASDLPSKENGFDIEGLVVRGNRIFLGLRGPVLRGWAIILELKVEETQPGILTLAAIGEDELPYKKHFLELDGLGVRELCWHGDNLLILAGPTMVLEGAMKIFELQEILECSGNSLCWQESGRLKALFNLPVATGADRAEGLTLFPHLGKSEGLMVVYDSPHPNRMPNSHKVYADLFRLP</sequence>
<proteinExistence type="predicted"/>
<reference evidence="2" key="1">
    <citation type="submission" date="2020-10" db="EMBL/GenBank/DDBJ databases">
        <authorList>
            <person name="Castelo-Branco R."/>
            <person name="Eusebio N."/>
            <person name="Adriana R."/>
            <person name="Vieira A."/>
            <person name="Brugerolle De Fraissinette N."/>
            <person name="Rezende De Castro R."/>
            <person name="Schneider M.P."/>
            <person name="Vasconcelos V."/>
            <person name="Leao P.N."/>
        </authorList>
    </citation>
    <scope>NUCLEOTIDE SEQUENCE</scope>
    <source>
        <strain evidence="2">LEGE 07157</strain>
    </source>
</reference>
<dbReference type="RefSeq" id="WP_194030807.1">
    <property type="nucleotide sequence ID" value="NZ_JADEWZ010000029.1"/>
</dbReference>
<gene>
    <name evidence="2" type="ORF">IQ249_17630</name>
</gene>
<dbReference type="Pfam" id="PF12275">
    <property type="entry name" value="DUF3616"/>
    <property type="match status" value="1"/>
</dbReference>
<dbReference type="EMBL" id="JADEWZ010000029">
    <property type="protein sequence ID" value="MBE9117721.1"/>
    <property type="molecule type" value="Genomic_DNA"/>
</dbReference>
<evidence type="ECO:0000313" key="3">
    <source>
        <dbReference type="Proteomes" id="UP000654482"/>
    </source>
</evidence>
<comment type="caution">
    <text evidence="2">The sequence shown here is derived from an EMBL/GenBank/DDBJ whole genome shotgun (WGS) entry which is preliminary data.</text>
</comment>